<organism evidence="1 2">
    <name type="scientific">Portunus trituberculatus</name>
    <name type="common">Swimming crab</name>
    <name type="synonym">Neptunus trituberculatus</name>
    <dbReference type="NCBI Taxonomy" id="210409"/>
    <lineage>
        <taxon>Eukaryota</taxon>
        <taxon>Metazoa</taxon>
        <taxon>Ecdysozoa</taxon>
        <taxon>Arthropoda</taxon>
        <taxon>Crustacea</taxon>
        <taxon>Multicrustacea</taxon>
        <taxon>Malacostraca</taxon>
        <taxon>Eumalacostraca</taxon>
        <taxon>Eucarida</taxon>
        <taxon>Decapoda</taxon>
        <taxon>Pleocyemata</taxon>
        <taxon>Brachyura</taxon>
        <taxon>Eubrachyura</taxon>
        <taxon>Portunoidea</taxon>
        <taxon>Portunidae</taxon>
        <taxon>Portuninae</taxon>
        <taxon>Portunus</taxon>
    </lineage>
</organism>
<keyword evidence="2" id="KW-1185">Reference proteome</keyword>
<dbReference type="AlphaFoldDB" id="A0A5B7KMK8"/>
<evidence type="ECO:0000313" key="2">
    <source>
        <dbReference type="Proteomes" id="UP000324222"/>
    </source>
</evidence>
<dbReference type="EMBL" id="VSRR010148460">
    <property type="protein sequence ID" value="MPD05935.1"/>
    <property type="molecule type" value="Genomic_DNA"/>
</dbReference>
<accession>A0A5B7KMK8</accession>
<reference evidence="1 2" key="1">
    <citation type="submission" date="2019-05" db="EMBL/GenBank/DDBJ databases">
        <title>Another draft genome of Portunus trituberculatus and its Hox gene families provides insights of decapod evolution.</title>
        <authorList>
            <person name="Jeong J.-H."/>
            <person name="Song I."/>
            <person name="Kim S."/>
            <person name="Choi T."/>
            <person name="Kim D."/>
            <person name="Ryu S."/>
            <person name="Kim W."/>
        </authorList>
    </citation>
    <scope>NUCLEOTIDE SEQUENCE [LARGE SCALE GENOMIC DNA]</scope>
    <source>
        <tissue evidence="1">Muscle</tissue>
    </source>
</reference>
<name>A0A5B7KMK8_PORTR</name>
<gene>
    <name evidence="1" type="ORF">E2C01_101707</name>
</gene>
<comment type="caution">
    <text evidence="1">The sequence shown here is derived from an EMBL/GenBank/DDBJ whole genome shotgun (WGS) entry which is preliminary data.</text>
</comment>
<protein>
    <submittedName>
        <fullName evidence="1">Uncharacterized protein</fullName>
    </submittedName>
</protein>
<evidence type="ECO:0000313" key="1">
    <source>
        <dbReference type="EMBL" id="MPD05935.1"/>
    </source>
</evidence>
<dbReference type="Proteomes" id="UP000324222">
    <property type="component" value="Unassembled WGS sequence"/>
</dbReference>
<sequence length="81" mass="9788">MSPFIQFFFKLMHIMCCNNFITQCIQFFHHSVWKTVFSNILHTLPHLNLLYVSSCPSIFCHQYQVFLVYLFNAIDYLVHCY</sequence>
<proteinExistence type="predicted"/>